<name>A0A7U7IFB4_STAAU</name>
<evidence type="ECO:0000313" key="9">
    <source>
        <dbReference type="Proteomes" id="UP000032744"/>
    </source>
</evidence>
<dbReference type="KEGG" id="sauy:SAI8T7_1019550"/>
<dbReference type="KEGG" id="sauq:SAI4T8_1019580"/>
<dbReference type="EC" id="1.3.1.76" evidence="2"/>
<dbReference type="UniPathway" id="UPA00262">
    <property type="reaction ID" value="UER00222"/>
</dbReference>
<dbReference type="EMBL" id="HE579071">
    <property type="protein sequence ID" value="CCJ23656.1"/>
    <property type="molecule type" value="Genomic_DNA"/>
</dbReference>
<evidence type="ECO:0000256" key="4">
    <source>
        <dbReference type="ARBA" id="ARBA00023027"/>
    </source>
</evidence>
<dbReference type="GO" id="GO:0043115">
    <property type="term" value="F:precorrin-2 dehydrogenase activity"/>
    <property type="evidence" value="ECO:0007669"/>
    <property type="project" value="UniProtKB-EC"/>
</dbReference>
<dbReference type="GO" id="GO:0004325">
    <property type="term" value="F:ferrochelatase activity"/>
    <property type="evidence" value="ECO:0007669"/>
    <property type="project" value="InterPro"/>
</dbReference>
<accession>A0A7U7IFB4</accession>
<dbReference type="InterPro" id="IPR028281">
    <property type="entry name" value="Sirohaem_synthase_central"/>
</dbReference>
<dbReference type="NCBIfam" id="NF005222">
    <property type="entry name" value="PRK06718.1"/>
    <property type="match status" value="1"/>
</dbReference>
<evidence type="ECO:0000256" key="5">
    <source>
        <dbReference type="ARBA" id="ARBA00023244"/>
    </source>
</evidence>
<proteinExistence type="predicted"/>
<dbReference type="Proteomes" id="UP000032744">
    <property type="component" value="Chromosome"/>
</dbReference>
<dbReference type="Pfam" id="PF13241">
    <property type="entry name" value="NAD_binding_7"/>
    <property type="match status" value="1"/>
</dbReference>
<gene>
    <name evidence="8" type="ORF">SAI7S6_1019570</name>
</gene>
<dbReference type="KEGG" id="sauw:SAI5S5_1019510"/>
<keyword evidence="4" id="KW-0520">NAD</keyword>
<keyword evidence="3" id="KW-0560">Oxidoreductase</keyword>
<dbReference type="KEGG" id="sauv:SAI7S6_1019570"/>
<dbReference type="InterPro" id="IPR028161">
    <property type="entry name" value="Met8-like"/>
</dbReference>
<feature type="domain" description="Siroheme synthase central" evidence="7">
    <location>
        <begin position="121"/>
        <end position="147"/>
    </location>
</feature>
<evidence type="ECO:0000256" key="1">
    <source>
        <dbReference type="ARBA" id="ARBA00005010"/>
    </source>
</evidence>
<dbReference type="KEGG" id="sauj:SAI2T2_1019580"/>
<evidence type="ECO:0000256" key="2">
    <source>
        <dbReference type="ARBA" id="ARBA00012400"/>
    </source>
</evidence>
<dbReference type="Pfam" id="PF14824">
    <property type="entry name" value="Sirohm_synth_M"/>
    <property type="match status" value="1"/>
</dbReference>
<dbReference type="Gene3D" id="3.40.50.720">
    <property type="entry name" value="NAD(P)-binding Rossmann-like Domain"/>
    <property type="match status" value="1"/>
</dbReference>
<evidence type="ECO:0000313" key="8">
    <source>
        <dbReference type="EMBL" id="CCJ23656.1"/>
    </source>
</evidence>
<sequence>MLLNMNMPLMIDLTNKNVVIVGGGVVASRRAQTLNQYVEHMTVISPTITEKLQNMVDNGVVIWKEKEFEPSDIVDAYLVIAATNEPRVNEAVKQALPEHALFNNVGDASNGNVVFPSALHRDKLTISVSTDGASPKLTKSIMAELEALYPPSYSSYIDFLYTCRQKIKVLDITYNEKQQLLSQIVSQEYLNHDKQAQFLAWLDVR</sequence>
<evidence type="ECO:0000256" key="6">
    <source>
        <dbReference type="ARBA" id="ARBA00047561"/>
    </source>
</evidence>
<organism evidence="8 9">
    <name type="scientific">Staphylococcus aureus subsp. aureus ST228</name>
    <dbReference type="NCBI Taxonomy" id="1074919"/>
    <lineage>
        <taxon>Bacteria</taxon>
        <taxon>Bacillati</taxon>
        <taxon>Bacillota</taxon>
        <taxon>Bacilli</taxon>
        <taxon>Bacillales</taxon>
        <taxon>Staphylococcaceae</taxon>
        <taxon>Staphylococcus</taxon>
    </lineage>
</organism>
<dbReference type="NCBIfam" id="TIGR01470">
    <property type="entry name" value="cysG_Nterm"/>
    <property type="match status" value="1"/>
</dbReference>
<protein>
    <recommendedName>
        <fullName evidence="2">precorrin-2 dehydrogenase</fullName>
        <ecNumber evidence="2">1.3.1.76</ecNumber>
    </recommendedName>
</protein>
<reference evidence="8 9" key="1">
    <citation type="journal article" date="2012" name="PLoS ONE">
        <title>Short term evolution of a highly transmissible methicillin-resistant Staphylococcus aureus clone (ST228) in a tertiary care hospital.</title>
        <authorList>
            <person name="Vogel V."/>
            <person name="Falquet L."/>
            <person name="Calderon-Copete S.P."/>
            <person name="Basset P."/>
            <person name="Blanc D.S."/>
        </authorList>
    </citation>
    <scope>NUCLEOTIDE SEQUENCE [LARGE SCALE GENOMIC DNA]</scope>
    <source>
        <strain evidence="9">ST228/18412</strain>
    </source>
</reference>
<dbReference type="Pfam" id="PF22440">
    <property type="entry name" value="SirC_C"/>
    <property type="match status" value="1"/>
</dbReference>
<dbReference type="Gene3D" id="1.10.8.610">
    <property type="entry name" value="SirC, precorrin-2 dehydrogenase, C-terminal helical domain-like"/>
    <property type="match status" value="1"/>
</dbReference>
<comment type="catalytic activity">
    <reaction evidence="6">
        <text>precorrin-2 + NAD(+) = sirohydrochlorin + NADH + 2 H(+)</text>
        <dbReference type="Rhea" id="RHEA:15613"/>
        <dbReference type="ChEBI" id="CHEBI:15378"/>
        <dbReference type="ChEBI" id="CHEBI:57540"/>
        <dbReference type="ChEBI" id="CHEBI:57945"/>
        <dbReference type="ChEBI" id="CHEBI:58351"/>
        <dbReference type="ChEBI" id="CHEBI:58827"/>
        <dbReference type="EC" id="1.3.1.76"/>
    </reaction>
</comment>
<dbReference type="InterPro" id="IPR042518">
    <property type="entry name" value="SirC_C"/>
</dbReference>
<dbReference type="PANTHER" id="PTHR35330">
    <property type="entry name" value="SIROHEME BIOSYNTHESIS PROTEIN MET8"/>
    <property type="match status" value="1"/>
</dbReference>
<dbReference type="KEGG" id="sauk:SAI3T3_1019570"/>
<dbReference type="AlphaFoldDB" id="A0A7U7IFB4"/>
<evidence type="ECO:0000259" key="7">
    <source>
        <dbReference type="Pfam" id="PF14824"/>
    </source>
</evidence>
<keyword evidence="5" id="KW-0627">Porphyrin biosynthesis</keyword>
<dbReference type="SUPFAM" id="SSF51735">
    <property type="entry name" value="NAD(P)-binding Rossmann-fold domains"/>
    <property type="match status" value="1"/>
</dbReference>
<dbReference type="PANTHER" id="PTHR35330:SF1">
    <property type="entry name" value="SIROHEME BIOSYNTHESIS PROTEIN MET8"/>
    <property type="match status" value="1"/>
</dbReference>
<dbReference type="GO" id="GO:0019354">
    <property type="term" value="P:siroheme biosynthetic process"/>
    <property type="evidence" value="ECO:0007669"/>
    <property type="project" value="UniProtKB-UniPathway"/>
</dbReference>
<evidence type="ECO:0000256" key="3">
    <source>
        <dbReference type="ARBA" id="ARBA00023002"/>
    </source>
</evidence>
<comment type="pathway">
    <text evidence="1">Porphyrin-containing compound metabolism; siroheme biosynthesis; sirohydrochlorin from precorrin-2: step 1/1.</text>
</comment>
<dbReference type="KEGG" id="saux:SAI6T6_1019520"/>
<dbReference type="InterPro" id="IPR006367">
    <property type="entry name" value="Sirohaem_synthase_N"/>
</dbReference>
<dbReference type="SUPFAM" id="SSF75615">
    <property type="entry name" value="Siroheme synthase middle domains-like"/>
    <property type="match status" value="1"/>
</dbReference>
<dbReference type="KEGG" id="saut:SAI1T1_2019570"/>
<dbReference type="InterPro" id="IPR036291">
    <property type="entry name" value="NAD(P)-bd_dom_sf"/>
</dbReference>